<sequence length="448" mass="46328">MILPAAFLLSFLRLPQPWPASSRLAVRRSPSPAAAAASAAAASAAEPTAEAAVFSDLLAAHGLATDSVALRSDGPGGRTLVAARDLGSNEVALAVPRRLLLTAHRSGAIGGLAGQTDLVWDAAGDLREEVGEAMFKRGATWDVRLALAVLEATAGCGGELWDAYRRFLPLPHELSSPVCLPAELLAELREPAVASAAAARNELLADLYAPLMAHEAHPATAGYVARGGEAARGLVPAPLSWAYALVSSRCFALSGGDTFGFVPFLDMCQHSAVPSANFTSDERGIVLRTLRPVAAGEEVTISYGGDYSSRRTFEQYGFVLSEGCAADATLLEEAVAAAAAAGSLSPADVMRDASAAEPPTEAAFRAACVLFASDAPPPPATLLRAVRSALAQQADGAEAEAALDQLAEEAGAADSRLWSVLSYRVSRRRQLALAEAVLEQLVPAQPGS</sequence>
<reference evidence="3" key="2">
    <citation type="submission" date="2024-10" db="UniProtKB">
        <authorList>
            <consortium name="EnsemblProtists"/>
        </authorList>
    </citation>
    <scope>IDENTIFICATION</scope>
</reference>
<proteinExistence type="predicted"/>
<dbReference type="CDD" id="cd10527">
    <property type="entry name" value="SET_LSMT"/>
    <property type="match status" value="1"/>
</dbReference>
<organism evidence="3 4">
    <name type="scientific">Emiliania huxleyi (strain CCMP1516)</name>
    <dbReference type="NCBI Taxonomy" id="280463"/>
    <lineage>
        <taxon>Eukaryota</taxon>
        <taxon>Haptista</taxon>
        <taxon>Haptophyta</taxon>
        <taxon>Prymnesiophyceae</taxon>
        <taxon>Isochrysidales</taxon>
        <taxon>Noelaerhabdaceae</taxon>
        <taxon>Emiliania</taxon>
    </lineage>
</organism>
<keyword evidence="4" id="KW-1185">Reference proteome</keyword>
<name>A0A0D3JXY8_EMIH1</name>
<accession>A0A0D3JXY8</accession>
<dbReference type="KEGG" id="ehx:EMIHUDRAFT_99883"/>
<dbReference type="AlphaFoldDB" id="A0A0D3JXY8"/>
<dbReference type="InterPro" id="IPR046341">
    <property type="entry name" value="SET_dom_sf"/>
</dbReference>
<dbReference type="Pfam" id="PF00856">
    <property type="entry name" value="SET"/>
    <property type="match status" value="1"/>
</dbReference>
<evidence type="ECO:0000313" key="4">
    <source>
        <dbReference type="Proteomes" id="UP000013827"/>
    </source>
</evidence>
<dbReference type="Gene3D" id="3.90.1410.10">
    <property type="entry name" value="set domain protein methyltransferase, domain 1"/>
    <property type="match status" value="1"/>
</dbReference>
<dbReference type="HOGENOM" id="CLU_061469_0_0_1"/>
<dbReference type="GO" id="GO:0016279">
    <property type="term" value="F:protein-lysine N-methyltransferase activity"/>
    <property type="evidence" value="ECO:0007669"/>
    <property type="project" value="TreeGrafter"/>
</dbReference>
<dbReference type="OMA" id="PLMAHEA"/>
<dbReference type="RefSeq" id="XP_005780802.1">
    <property type="nucleotide sequence ID" value="XM_005780745.1"/>
</dbReference>
<protein>
    <recommendedName>
        <fullName evidence="2">SET domain-containing protein</fullName>
    </recommendedName>
</protein>
<dbReference type="Proteomes" id="UP000013827">
    <property type="component" value="Unassembled WGS sequence"/>
</dbReference>
<dbReference type="SUPFAM" id="SSF82199">
    <property type="entry name" value="SET domain"/>
    <property type="match status" value="1"/>
</dbReference>
<evidence type="ECO:0000313" key="3">
    <source>
        <dbReference type="EnsemblProtists" id="EOD28373"/>
    </source>
</evidence>
<feature type="domain" description="SET" evidence="2">
    <location>
        <begin position="66"/>
        <end position="304"/>
    </location>
</feature>
<dbReference type="InterPro" id="IPR050600">
    <property type="entry name" value="SETD3_SETD6_MTase"/>
</dbReference>
<dbReference type="InterPro" id="IPR001214">
    <property type="entry name" value="SET_dom"/>
</dbReference>
<dbReference type="STRING" id="2903.R1CZ63"/>
<dbReference type="PROSITE" id="PS50280">
    <property type="entry name" value="SET"/>
    <property type="match status" value="1"/>
</dbReference>
<dbReference type="EnsemblProtists" id="EOD28373">
    <property type="protein sequence ID" value="EOD28373"/>
    <property type="gene ID" value="EMIHUDRAFT_99883"/>
</dbReference>
<dbReference type="GeneID" id="17273919"/>
<dbReference type="PANTHER" id="PTHR13271">
    <property type="entry name" value="UNCHARACTERIZED PUTATIVE METHYLTRANSFERASE"/>
    <property type="match status" value="1"/>
</dbReference>
<dbReference type="PANTHER" id="PTHR13271:SF154">
    <property type="entry name" value="GRIP DOMAIN-CONTAINING PROTEIN"/>
    <property type="match status" value="1"/>
</dbReference>
<dbReference type="eggNOG" id="KOG1337">
    <property type="taxonomic scope" value="Eukaryota"/>
</dbReference>
<evidence type="ECO:0000259" key="2">
    <source>
        <dbReference type="PROSITE" id="PS50280"/>
    </source>
</evidence>
<feature type="signal peptide" evidence="1">
    <location>
        <begin position="1"/>
        <end position="17"/>
    </location>
</feature>
<dbReference type="PaxDb" id="2903-EOD28373"/>
<keyword evidence="1" id="KW-0732">Signal</keyword>
<evidence type="ECO:0000256" key="1">
    <source>
        <dbReference type="SAM" id="SignalP"/>
    </source>
</evidence>
<feature type="chain" id="PRO_5044291596" description="SET domain-containing protein" evidence="1">
    <location>
        <begin position="18"/>
        <end position="448"/>
    </location>
</feature>
<reference evidence="4" key="1">
    <citation type="journal article" date="2013" name="Nature">
        <title>Pan genome of the phytoplankton Emiliania underpins its global distribution.</title>
        <authorList>
            <person name="Read B.A."/>
            <person name="Kegel J."/>
            <person name="Klute M.J."/>
            <person name="Kuo A."/>
            <person name="Lefebvre S.C."/>
            <person name="Maumus F."/>
            <person name="Mayer C."/>
            <person name="Miller J."/>
            <person name="Monier A."/>
            <person name="Salamov A."/>
            <person name="Young J."/>
            <person name="Aguilar M."/>
            <person name="Claverie J.M."/>
            <person name="Frickenhaus S."/>
            <person name="Gonzalez K."/>
            <person name="Herman E.K."/>
            <person name="Lin Y.C."/>
            <person name="Napier J."/>
            <person name="Ogata H."/>
            <person name="Sarno A.F."/>
            <person name="Shmutz J."/>
            <person name="Schroeder D."/>
            <person name="de Vargas C."/>
            <person name="Verret F."/>
            <person name="von Dassow P."/>
            <person name="Valentin K."/>
            <person name="Van de Peer Y."/>
            <person name="Wheeler G."/>
            <person name="Dacks J.B."/>
            <person name="Delwiche C.F."/>
            <person name="Dyhrman S.T."/>
            <person name="Glockner G."/>
            <person name="John U."/>
            <person name="Richards T."/>
            <person name="Worden A.Z."/>
            <person name="Zhang X."/>
            <person name="Grigoriev I.V."/>
            <person name="Allen A.E."/>
            <person name="Bidle K."/>
            <person name="Borodovsky M."/>
            <person name="Bowler C."/>
            <person name="Brownlee C."/>
            <person name="Cock J.M."/>
            <person name="Elias M."/>
            <person name="Gladyshev V.N."/>
            <person name="Groth M."/>
            <person name="Guda C."/>
            <person name="Hadaegh A."/>
            <person name="Iglesias-Rodriguez M.D."/>
            <person name="Jenkins J."/>
            <person name="Jones B.M."/>
            <person name="Lawson T."/>
            <person name="Leese F."/>
            <person name="Lindquist E."/>
            <person name="Lobanov A."/>
            <person name="Lomsadze A."/>
            <person name="Malik S.B."/>
            <person name="Marsh M.E."/>
            <person name="Mackinder L."/>
            <person name="Mock T."/>
            <person name="Mueller-Roeber B."/>
            <person name="Pagarete A."/>
            <person name="Parker M."/>
            <person name="Probert I."/>
            <person name="Quesneville H."/>
            <person name="Raines C."/>
            <person name="Rensing S.A."/>
            <person name="Riano-Pachon D.M."/>
            <person name="Richier S."/>
            <person name="Rokitta S."/>
            <person name="Shiraiwa Y."/>
            <person name="Soanes D.M."/>
            <person name="van der Giezen M."/>
            <person name="Wahlund T.M."/>
            <person name="Williams B."/>
            <person name="Wilson W."/>
            <person name="Wolfe G."/>
            <person name="Wurch L.L."/>
        </authorList>
    </citation>
    <scope>NUCLEOTIDE SEQUENCE</scope>
</reference>